<dbReference type="RefSeq" id="XP_002677587.1">
    <property type="nucleotide sequence ID" value="XM_002677541.1"/>
</dbReference>
<gene>
    <name evidence="3" type="ORF">NAEGRDRAFT_48846</name>
</gene>
<dbReference type="SMART" id="SM00225">
    <property type="entry name" value="BTB"/>
    <property type="match status" value="1"/>
</dbReference>
<dbReference type="InterPro" id="IPR000210">
    <property type="entry name" value="BTB/POZ_dom"/>
</dbReference>
<dbReference type="EMBL" id="GG738866">
    <property type="protein sequence ID" value="EFC44843.1"/>
    <property type="molecule type" value="Genomic_DNA"/>
</dbReference>
<reference evidence="3 4" key="1">
    <citation type="journal article" date="2010" name="Cell">
        <title>The genome of Naegleria gruberi illuminates early eukaryotic versatility.</title>
        <authorList>
            <person name="Fritz-Laylin L.K."/>
            <person name="Prochnik S.E."/>
            <person name="Ginger M.L."/>
            <person name="Dacks J.B."/>
            <person name="Carpenter M.L."/>
            <person name="Field M.C."/>
            <person name="Kuo A."/>
            <person name="Paredez A."/>
            <person name="Chapman J."/>
            <person name="Pham J."/>
            <person name="Shu S."/>
            <person name="Neupane R."/>
            <person name="Cipriano M."/>
            <person name="Mancuso J."/>
            <person name="Tu H."/>
            <person name="Salamov A."/>
            <person name="Lindquist E."/>
            <person name="Shapiro H."/>
            <person name="Lucas S."/>
            <person name="Grigoriev I.V."/>
            <person name="Cande W.Z."/>
            <person name="Fulton C."/>
            <person name="Rokhsar D.S."/>
            <person name="Dawson S.C."/>
        </authorList>
    </citation>
    <scope>NUCLEOTIDE SEQUENCE [LARGE SCALE GENOMIC DNA]</scope>
    <source>
        <strain evidence="3 4">NEG-M</strain>
    </source>
</reference>
<dbReference type="CDD" id="cd18186">
    <property type="entry name" value="BTB_POZ_ZBTB_KLHL-like"/>
    <property type="match status" value="1"/>
</dbReference>
<dbReference type="PROSITE" id="PS50097">
    <property type="entry name" value="BTB"/>
    <property type="match status" value="1"/>
</dbReference>
<dbReference type="VEuPathDB" id="AmoebaDB:NAEGRDRAFT_48846"/>
<keyword evidence="4" id="KW-1185">Reference proteome</keyword>
<dbReference type="PANTHER" id="PTHR24410">
    <property type="entry name" value="HL07962P-RELATED"/>
    <property type="match status" value="1"/>
</dbReference>
<protein>
    <submittedName>
        <fullName evidence="3">Predicted protein</fullName>
    </submittedName>
</protein>
<dbReference type="KEGG" id="ngr:NAEGRDRAFT_48846"/>
<dbReference type="Gene3D" id="3.30.710.10">
    <property type="entry name" value="Potassium Channel Kv1.1, Chain A"/>
    <property type="match status" value="1"/>
</dbReference>
<dbReference type="SUPFAM" id="SSF54695">
    <property type="entry name" value="POZ domain"/>
    <property type="match status" value="1"/>
</dbReference>
<dbReference type="STRING" id="5762.D2VE96"/>
<dbReference type="AlphaFoldDB" id="D2VE96"/>
<dbReference type="OrthoDB" id="409642at2759"/>
<dbReference type="Pfam" id="PF00651">
    <property type="entry name" value="BTB"/>
    <property type="match status" value="1"/>
</dbReference>
<dbReference type="InterPro" id="IPR011333">
    <property type="entry name" value="SKP1/BTB/POZ_sf"/>
</dbReference>
<sequence length="338" mass="37797">MLPIPRRENNDSTIVLINEEEQGSSSASVNSKYRVQDIAPDYYDDYKFGDEEDEEEEEDVGPSEQWASSVISYSSYWGVHIYESSTPGSVTKISGRRENSNEWVTLWSGPATNGIHVARDFAPELTVKGFKTNAIRIDLSMNGGWTEIDAVKICGKGGVQKEEVPEISKFYRSLLKSGLHADLTVVHKSSGREIKCLKAILAARSPFLKTLIDSSVNNTIVVDTFAPFPALVAALDYMYSSFTNVRPCHLIETFVLADQLMLPGLSEYCVNLFRKVVSSENIFVFYSAAKEHQSHTFLRSTLDYMASNYKSVFLQPDLHIVEKSDLLTICKSLATKNN</sequence>
<feature type="region of interest" description="Disordered" evidence="1">
    <location>
        <begin position="1"/>
        <end position="31"/>
    </location>
</feature>
<name>D2VE96_NAEGR</name>
<dbReference type="OMA" id="SSEWNIP"/>
<organism evidence="4">
    <name type="scientific">Naegleria gruberi</name>
    <name type="common">Amoeba</name>
    <dbReference type="NCBI Taxonomy" id="5762"/>
    <lineage>
        <taxon>Eukaryota</taxon>
        <taxon>Discoba</taxon>
        <taxon>Heterolobosea</taxon>
        <taxon>Tetramitia</taxon>
        <taxon>Eutetramitia</taxon>
        <taxon>Vahlkampfiidae</taxon>
        <taxon>Naegleria</taxon>
    </lineage>
</organism>
<dbReference type="GeneID" id="8848902"/>
<feature type="compositionally biased region" description="Basic and acidic residues" evidence="1">
    <location>
        <begin position="1"/>
        <end position="10"/>
    </location>
</feature>
<dbReference type="InterPro" id="IPR051481">
    <property type="entry name" value="BTB-POZ/Galectin-3-binding"/>
</dbReference>
<evidence type="ECO:0000259" key="2">
    <source>
        <dbReference type="PROSITE" id="PS50097"/>
    </source>
</evidence>
<feature type="compositionally biased region" description="Acidic residues" evidence="1">
    <location>
        <begin position="50"/>
        <end position="61"/>
    </location>
</feature>
<feature type="domain" description="BTB" evidence="2">
    <location>
        <begin position="181"/>
        <end position="247"/>
    </location>
</feature>
<evidence type="ECO:0000313" key="3">
    <source>
        <dbReference type="EMBL" id="EFC44843.1"/>
    </source>
</evidence>
<evidence type="ECO:0000313" key="4">
    <source>
        <dbReference type="Proteomes" id="UP000006671"/>
    </source>
</evidence>
<feature type="region of interest" description="Disordered" evidence="1">
    <location>
        <begin position="44"/>
        <end position="64"/>
    </location>
</feature>
<evidence type="ECO:0000256" key="1">
    <source>
        <dbReference type="SAM" id="MobiDB-lite"/>
    </source>
</evidence>
<dbReference type="PANTHER" id="PTHR24410:SF23">
    <property type="entry name" value="BTB DOMAIN-CONTAINING PROTEIN-RELATED"/>
    <property type="match status" value="1"/>
</dbReference>
<proteinExistence type="predicted"/>
<dbReference type="Proteomes" id="UP000006671">
    <property type="component" value="Unassembled WGS sequence"/>
</dbReference>
<dbReference type="InParanoid" id="D2VE96"/>
<accession>D2VE96</accession>